<organism evidence="5 6">
    <name type="scientific">Talaromyces pinophilus</name>
    <name type="common">Penicillium pinophilum</name>
    <dbReference type="NCBI Taxonomy" id="128442"/>
    <lineage>
        <taxon>Eukaryota</taxon>
        <taxon>Fungi</taxon>
        <taxon>Dikarya</taxon>
        <taxon>Ascomycota</taxon>
        <taxon>Pezizomycotina</taxon>
        <taxon>Eurotiomycetes</taxon>
        <taxon>Eurotiomycetidae</taxon>
        <taxon>Eurotiales</taxon>
        <taxon>Trichocomaceae</taxon>
        <taxon>Talaromyces</taxon>
        <taxon>Talaromyces sect. Talaromyces</taxon>
    </lineage>
</organism>
<dbReference type="Gene3D" id="3.90.25.10">
    <property type="entry name" value="UDP-galactose 4-epimerase, domain 1"/>
    <property type="match status" value="1"/>
</dbReference>
<dbReference type="Gene3D" id="3.40.50.720">
    <property type="entry name" value="NAD(P)-binding Rossmann-like Domain"/>
    <property type="match status" value="1"/>
</dbReference>
<dbReference type="GO" id="GO:0016491">
    <property type="term" value="F:oxidoreductase activity"/>
    <property type="evidence" value="ECO:0007669"/>
    <property type="project" value="UniProtKB-KW"/>
</dbReference>
<dbReference type="EMBL" id="DF933811">
    <property type="protein sequence ID" value="GAM34514.1"/>
    <property type="molecule type" value="Genomic_DNA"/>
</dbReference>
<evidence type="ECO:0000256" key="2">
    <source>
        <dbReference type="ARBA" id="ARBA00022857"/>
    </source>
</evidence>
<keyword evidence="6" id="KW-1185">Reference proteome</keyword>
<dbReference type="InterPro" id="IPR051164">
    <property type="entry name" value="NmrA-like_oxidored"/>
</dbReference>
<comment type="similarity">
    <text evidence="1">Belongs to the NmrA-type oxidoreductase family.</text>
</comment>
<proteinExistence type="inferred from homology"/>
<dbReference type="InterPro" id="IPR008030">
    <property type="entry name" value="NmrA-like"/>
</dbReference>
<evidence type="ECO:0000259" key="4">
    <source>
        <dbReference type="Pfam" id="PF05368"/>
    </source>
</evidence>
<name>A0A6V8H5F2_TALPI</name>
<dbReference type="InterPro" id="IPR036291">
    <property type="entry name" value="NAD(P)-bd_dom_sf"/>
</dbReference>
<dbReference type="GO" id="GO:0005634">
    <property type="term" value="C:nucleus"/>
    <property type="evidence" value="ECO:0007669"/>
    <property type="project" value="TreeGrafter"/>
</dbReference>
<dbReference type="CDD" id="cd05251">
    <property type="entry name" value="NmrA_like_SDR_a"/>
    <property type="match status" value="1"/>
</dbReference>
<dbReference type="SUPFAM" id="SSF51735">
    <property type="entry name" value="NAD(P)-binding Rossmann-fold domains"/>
    <property type="match status" value="1"/>
</dbReference>
<protein>
    <submittedName>
        <fullName evidence="5">Cinnamoyl-CoA reductase</fullName>
    </submittedName>
</protein>
<dbReference type="AlphaFoldDB" id="A0A6V8H5F2"/>
<feature type="domain" description="NmrA-like" evidence="4">
    <location>
        <begin position="8"/>
        <end position="323"/>
    </location>
</feature>
<evidence type="ECO:0000313" key="5">
    <source>
        <dbReference type="EMBL" id="GAM34514.1"/>
    </source>
</evidence>
<keyword evidence="2" id="KW-0521">NADP</keyword>
<dbReference type="Proteomes" id="UP000053095">
    <property type="component" value="Unassembled WGS sequence"/>
</dbReference>
<comment type="caution">
    <text evidence="5">The sequence shown here is derived from an EMBL/GenBank/DDBJ whole genome shotgun (WGS) entry which is preliminary data.</text>
</comment>
<keyword evidence="3" id="KW-0560">Oxidoreductase</keyword>
<reference evidence="6" key="1">
    <citation type="journal article" date="2015" name="Genome Announc.">
        <title>Draft genome sequence of Talaromyces cellulolyticus strain Y-94, a source of lignocellulosic biomass-degrading enzymes.</title>
        <authorList>
            <person name="Fujii T."/>
            <person name="Koike H."/>
            <person name="Sawayama S."/>
            <person name="Yano S."/>
            <person name="Inoue H."/>
        </authorList>
    </citation>
    <scope>NUCLEOTIDE SEQUENCE [LARGE SCALE GENOMIC DNA]</scope>
    <source>
        <strain evidence="6">Y-94</strain>
    </source>
</reference>
<evidence type="ECO:0000256" key="3">
    <source>
        <dbReference type="ARBA" id="ARBA00023002"/>
    </source>
</evidence>
<dbReference type="PANTHER" id="PTHR42748">
    <property type="entry name" value="NITROGEN METABOLITE REPRESSION PROTEIN NMRA FAMILY MEMBER"/>
    <property type="match status" value="1"/>
</dbReference>
<dbReference type="PANTHER" id="PTHR42748:SF30">
    <property type="entry name" value="NMRA-LIKE DOMAIN-CONTAINING PROTEIN"/>
    <property type="match status" value="1"/>
</dbReference>
<sequence>MSTSATPRTIVVVGASGNQGSGVVRALLNSKATRDMLWLVRGTTRDPNSAKAKKFLADHQTTDNRLTLVAGNVYDQASLQDAFVDAYGVFAITSEYYPGRLLMNREDMQHEVEAGYNIVLAAEKCGIEHFVFSSLPDMVKTTGGRFPNIHHMNNKHTIEKFARERLNTLTCLIPGFFYTNLMRPQYCQRRADGVVRFLTPIPGGQVMQWTDPTYDMGFFAASPEKTRGKTYHVLSPPITADEMARTFTRVTGQPAIHDPISAEEFAEFAVPVVGPAFKEDAKEMMEWAAVMPADKICYGAFDTDQNEAMKILGLKATSFEDWLHRRNWKGPT</sequence>
<evidence type="ECO:0000256" key="1">
    <source>
        <dbReference type="ARBA" id="ARBA00006328"/>
    </source>
</evidence>
<gene>
    <name evidence="5" type="ORF">TCE0_015f02149</name>
</gene>
<accession>A0A6V8H5F2</accession>
<evidence type="ECO:0000313" key="6">
    <source>
        <dbReference type="Proteomes" id="UP000053095"/>
    </source>
</evidence>
<dbReference type="Pfam" id="PF05368">
    <property type="entry name" value="NmrA"/>
    <property type="match status" value="1"/>
</dbReference>